<dbReference type="KEGG" id="aplc:110989337"/>
<gene>
    <name evidence="2" type="primary">LOC110989337</name>
</gene>
<keyword evidence="1" id="KW-1185">Reference proteome</keyword>
<dbReference type="InterPro" id="IPR029146">
    <property type="entry name" value="Ten1_animal_plant"/>
</dbReference>
<protein>
    <submittedName>
        <fullName evidence="2">CST complex subunit TEN1-like</fullName>
    </submittedName>
</protein>
<dbReference type="AlphaFoldDB" id="A0A8B7ZX59"/>
<organism evidence="1 2">
    <name type="scientific">Acanthaster planci</name>
    <name type="common">Crown-of-thorns starfish</name>
    <dbReference type="NCBI Taxonomy" id="133434"/>
    <lineage>
        <taxon>Eukaryota</taxon>
        <taxon>Metazoa</taxon>
        <taxon>Echinodermata</taxon>
        <taxon>Eleutherozoa</taxon>
        <taxon>Asterozoa</taxon>
        <taxon>Asteroidea</taxon>
        <taxon>Valvatacea</taxon>
        <taxon>Valvatida</taxon>
        <taxon>Acanthasteridae</taxon>
        <taxon>Acanthaster</taxon>
    </lineage>
</organism>
<proteinExistence type="predicted"/>
<dbReference type="PANTHER" id="PTHR33905:SF1">
    <property type="entry name" value="CST COMPLEX SUBUNIT TEN1"/>
    <property type="match status" value="1"/>
</dbReference>
<dbReference type="GeneID" id="110989337"/>
<dbReference type="GO" id="GO:0042162">
    <property type="term" value="F:telomeric DNA binding"/>
    <property type="evidence" value="ECO:0007669"/>
    <property type="project" value="TreeGrafter"/>
</dbReference>
<dbReference type="Proteomes" id="UP000694845">
    <property type="component" value="Unplaced"/>
</dbReference>
<dbReference type="GO" id="GO:1990879">
    <property type="term" value="C:CST complex"/>
    <property type="evidence" value="ECO:0007669"/>
    <property type="project" value="InterPro"/>
</dbReference>
<dbReference type="OMA" id="VAMYNKA"/>
<dbReference type="PANTHER" id="PTHR33905">
    <property type="entry name" value="CST COMPLEX SUBUNIT TEN1"/>
    <property type="match status" value="1"/>
</dbReference>
<evidence type="ECO:0000313" key="2">
    <source>
        <dbReference type="RefSeq" id="XP_022109350.1"/>
    </source>
</evidence>
<dbReference type="Gene3D" id="2.40.50.140">
    <property type="entry name" value="Nucleic acid-binding proteins"/>
    <property type="match status" value="1"/>
</dbReference>
<dbReference type="GO" id="GO:0032211">
    <property type="term" value="P:negative regulation of telomere maintenance via telomerase"/>
    <property type="evidence" value="ECO:0007669"/>
    <property type="project" value="TreeGrafter"/>
</dbReference>
<evidence type="ECO:0000313" key="1">
    <source>
        <dbReference type="Proteomes" id="UP000694845"/>
    </source>
</evidence>
<dbReference type="Pfam" id="PF15490">
    <property type="entry name" value="Ten1_2"/>
    <property type="match status" value="1"/>
</dbReference>
<dbReference type="GO" id="GO:0010521">
    <property type="term" value="F:telomerase inhibitor activity"/>
    <property type="evidence" value="ECO:0007669"/>
    <property type="project" value="TreeGrafter"/>
</dbReference>
<dbReference type="GO" id="GO:0003697">
    <property type="term" value="F:single-stranded DNA binding"/>
    <property type="evidence" value="ECO:0007669"/>
    <property type="project" value="InterPro"/>
</dbReference>
<accession>A0A8B7ZX59</accession>
<dbReference type="RefSeq" id="XP_022109350.1">
    <property type="nucleotide sequence ID" value="XM_022253658.1"/>
</dbReference>
<name>A0A8B7ZX59_ACAPL</name>
<reference evidence="2" key="1">
    <citation type="submission" date="2025-08" db="UniProtKB">
        <authorList>
            <consortium name="RefSeq"/>
        </authorList>
    </citation>
    <scope>IDENTIFICATION</scope>
</reference>
<dbReference type="OrthoDB" id="342190at2759"/>
<dbReference type="InterPro" id="IPR012340">
    <property type="entry name" value="NA-bd_OB-fold"/>
</dbReference>
<sequence>MAWNLPQSGKIVKLSELTDTLSEVYRGQHVRVMARLVSYDCIKGQAVVCSVERHCSHQLLVDTRLVEPFGGRVSSVFQILGEMDSLDNGQPVLRARVVRCVDGTDVAMYYKALETQRKFFESRNAHT</sequence>